<evidence type="ECO:0000313" key="1">
    <source>
        <dbReference type="Proteomes" id="UP000095286"/>
    </source>
</evidence>
<dbReference type="WBParaSite" id="RSKR_0000146550.1">
    <property type="protein sequence ID" value="RSKR_0000146550.1"/>
    <property type="gene ID" value="RSKR_0000146550"/>
</dbReference>
<organism evidence="1 2">
    <name type="scientific">Rhabditophanes sp. KR3021</name>
    <dbReference type="NCBI Taxonomy" id="114890"/>
    <lineage>
        <taxon>Eukaryota</taxon>
        <taxon>Metazoa</taxon>
        <taxon>Ecdysozoa</taxon>
        <taxon>Nematoda</taxon>
        <taxon>Chromadorea</taxon>
        <taxon>Rhabditida</taxon>
        <taxon>Tylenchina</taxon>
        <taxon>Panagrolaimomorpha</taxon>
        <taxon>Strongyloidoidea</taxon>
        <taxon>Alloionematidae</taxon>
        <taxon>Rhabditophanes</taxon>
    </lineage>
</organism>
<evidence type="ECO:0000313" key="2">
    <source>
        <dbReference type="WBParaSite" id="RSKR_0000146550.1"/>
    </source>
</evidence>
<reference evidence="2" key="1">
    <citation type="submission" date="2016-11" db="UniProtKB">
        <authorList>
            <consortium name="WormBaseParasite"/>
        </authorList>
    </citation>
    <scope>IDENTIFICATION</scope>
    <source>
        <strain evidence="2">KR3021</strain>
    </source>
</reference>
<accession>A0AC35TJQ6</accession>
<dbReference type="Proteomes" id="UP000095286">
    <property type="component" value="Unplaced"/>
</dbReference>
<name>A0AC35TJQ6_9BILA</name>
<protein>
    <submittedName>
        <fullName evidence="2">BTB domain-containing protein</fullName>
    </submittedName>
</protein>
<sequence>MGENIFSILQPSPLINDHSKTLVCDHCQRDLSQYSFTRKETHLIYCQQKANKKEVIYHKSVEFKVPAVKKKFVYERDEALIVAPEGRIISRCECPYTKVHLQQKVQKLFDASLSDDKINYIHVENDPFVSFKRMGHLDQLRRDMLRLTLKVPGDITVIASNGELKWHSIILQVRTVNLLPKCGTEINLSQYKLKVLQVYEAYMYGGDISHCNAYQKDLLSLSKAYGPNELKIYLEEEYVMEQTSDSIYSRTDYNCMEEEQ</sequence>
<proteinExistence type="predicted"/>